<dbReference type="GeneID" id="23616604"/>
<organism evidence="2 3">
    <name type="scientific">Auxenochlorella protothecoides</name>
    <name type="common">Green microalga</name>
    <name type="synonym">Chlorella protothecoides</name>
    <dbReference type="NCBI Taxonomy" id="3075"/>
    <lineage>
        <taxon>Eukaryota</taxon>
        <taxon>Viridiplantae</taxon>
        <taxon>Chlorophyta</taxon>
        <taxon>core chlorophytes</taxon>
        <taxon>Trebouxiophyceae</taxon>
        <taxon>Chlorellales</taxon>
        <taxon>Chlorellaceae</taxon>
        <taxon>Auxenochlorella</taxon>
    </lineage>
</organism>
<protein>
    <submittedName>
        <fullName evidence="2">Uncharacterized protein</fullName>
    </submittedName>
</protein>
<gene>
    <name evidence="2" type="ORF">F751_5213</name>
</gene>
<dbReference type="AlphaFoldDB" id="A0A087SQU8"/>
<evidence type="ECO:0000313" key="2">
    <source>
        <dbReference type="EMBL" id="KFM28102.1"/>
    </source>
</evidence>
<feature type="region of interest" description="Disordered" evidence="1">
    <location>
        <begin position="1"/>
        <end position="24"/>
    </location>
</feature>
<sequence>MLAPSAARCPRPRPPLQPPKKVQKHPFPPLVHLLLFRYLHQSAGAGVSDAGLPPPMRPAGRHCP</sequence>
<dbReference type="KEGG" id="apro:F751_5213"/>
<keyword evidence="3" id="KW-1185">Reference proteome</keyword>
<name>A0A087SQU8_AUXPR</name>
<evidence type="ECO:0000256" key="1">
    <source>
        <dbReference type="SAM" id="MobiDB-lite"/>
    </source>
</evidence>
<dbReference type="EMBL" id="KL662162">
    <property type="protein sequence ID" value="KFM28102.1"/>
    <property type="molecule type" value="Genomic_DNA"/>
</dbReference>
<proteinExistence type="predicted"/>
<evidence type="ECO:0000313" key="3">
    <source>
        <dbReference type="Proteomes" id="UP000028924"/>
    </source>
</evidence>
<dbReference type="Proteomes" id="UP000028924">
    <property type="component" value="Unassembled WGS sequence"/>
</dbReference>
<dbReference type="RefSeq" id="XP_011401114.1">
    <property type="nucleotide sequence ID" value="XM_011402812.1"/>
</dbReference>
<reference evidence="2 3" key="1">
    <citation type="journal article" date="2014" name="BMC Genomics">
        <title>Oil accumulation mechanisms of the oleaginous microalga Chlorella protothecoides revealed through its genome, transcriptomes, and proteomes.</title>
        <authorList>
            <person name="Gao C."/>
            <person name="Wang Y."/>
            <person name="Shen Y."/>
            <person name="Yan D."/>
            <person name="He X."/>
            <person name="Dai J."/>
            <person name="Wu Q."/>
        </authorList>
    </citation>
    <scope>NUCLEOTIDE SEQUENCE [LARGE SCALE GENOMIC DNA]</scope>
    <source>
        <strain evidence="2 3">0710</strain>
    </source>
</reference>
<accession>A0A087SQU8</accession>